<sequence>MPAPRYDALIRARWMITVENDGEVLENHALALKDGKIAALLCPADATEAQQHAAQVHTLDHHVLMPGLVNLHGHSAMTLLRGYADDLALMDWLNNHIWPAEGKHVSDAFVYDGTLIAMAEMIRGGTTTINDMYFHHGAVARAGIASGVRTFVGCSILEFPTGYGQNADDYIAKALAERRAFLGQERVDFVLAPHAPYTVSDETFKKVITLAEQEDMLVHCHIHETAFEVESSVAEHHQRPLARLKQLGLLSPRLTAAHMVHLSDDEIELAARHGVNVAHNPASNMKLASGIAPVTKMLAAGVNVGIGTDGAASNNKLDMLAELRLAALLAKVGTLEPTAVPAATALRMATLNGAKALGIDDKVGSLKAGKQADVIAIDLSALETAPLFDPISHVVYAAGREQVSHVWVDGQCLMQERELTTLKTDDLLARAEDWRARIQARNA</sequence>
<evidence type="ECO:0000256" key="3">
    <source>
        <dbReference type="ARBA" id="ARBA00022801"/>
    </source>
</evidence>
<gene>
    <name evidence="5" type="primary">mtaD</name>
    <name evidence="7" type="ORF">AVW16_09645</name>
</gene>
<evidence type="ECO:0000259" key="6">
    <source>
        <dbReference type="Pfam" id="PF01979"/>
    </source>
</evidence>
<comment type="similarity">
    <text evidence="5">Belongs to the metallo-dependent hydrolases superfamily. MTA/SAH deaminase family.</text>
</comment>
<feature type="binding site" evidence="5">
    <location>
        <position position="309"/>
    </location>
    <ligand>
        <name>Zn(2+)</name>
        <dbReference type="ChEBI" id="CHEBI:29105"/>
    </ligand>
</feature>
<dbReference type="FunFam" id="3.20.20.140:FF:000014">
    <property type="entry name" value="5-methylthioadenosine/S-adenosylhomocysteine deaminase"/>
    <property type="match status" value="1"/>
</dbReference>
<evidence type="ECO:0000313" key="8">
    <source>
        <dbReference type="Proteomes" id="UP000076625"/>
    </source>
</evidence>
<dbReference type="NCBIfam" id="NF006549">
    <property type="entry name" value="PRK09045.1"/>
    <property type="match status" value="1"/>
</dbReference>
<dbReference type="SUPFAM" id="SSF51338">
    <property type="entry name" value="Composite domain of metallo-dependent hydrolases"/>
    <property type="match status" value="1"/>
</dbReference>
<feature type="binding site" evidence="5">
    <location>
        <position position="224"/>
    </location>
    <ligand>
        <name>substrate</name>
    </ligand>
</feature>
<evidence type="ECO:0000256" key="5">
    <source>
        <dbReference type="HAMAP-Rule" id="MF_01281"/>
    </source>
</evidence>
<dbReference type="AlphaFoldDB" id="A0A161SGH6"/>
<comment type="cofactor">
    <cofactor evidence="5">
        <name>Zn(2+)</name>
        <dbReference type="ChEBI" id="CHEBI:29105"/>
    </cofactor>
    <text evidence="5">Binds 1 zinc ion per subunit.</text>
</comment>
<dbReference type="GO" id="GO:0046872">
    <property type="term" value="F:metal ion binding"/>
    <property type="evidence" value="ECO:0007669"/>
    <property type="project" value="UniProtKB-KW"/>
</dbReference>
<comment type="catalytic activity">
    <reaction evidence="5">
        <text>S-methyl-5'-thioadenosine + H2O + H(+) = S-methyl-5'-thioinosine + NH4(+)</text>
        <dbReference type="Rhea" id="RHEA:25025"/>
        <dbReference type="ChEBI" id="CHEBI:15377"/>
        <dbReference type="ChEBI" id="CHEBI:15378"/>
        <dbReference type="ChEBI" id="CHEBI:17509"/>
        <dbReference type="ChEBI" id="CHEBI:28938"/>
        <dbReference type="ChEBI" id="CHEBI:48595"/>
        <dbReference type="EC" id="3.5.4.31"/>
    </reaction>
</comment>
<comment type="function">
    <text evidence="5">Catalyzes the deamination of 5-methylthioadenosine and S-adenosyl-L-homocysteine into 5-methylthioinosine and S-inosyl-L-homocysteine, respectively. Is also able to deaminate adenosine.</text>
</comment>
<proteinExistence type="inferred from homology"/>
<organism evidence="7 8">
    <name type="scientific">Crenobacter luteus</name>
    <dbReference type="NCBI Taxonomy" id="1452487"/>
    <lineage>
        <taxon>Bacteria</taxon>
        <taxon>Pseudomonadati</taxon>
        <taxon>Pseudomonadota</taxon>
        <taxon>Betaproteobacteria</taxon>
        <taxon>Neisseriales</taxon>
        <taxon>Neisseriaceae</taxon>
        <taxon>Crenobacter</taxon>
    </lineage>
</organism>
<dbReference type="STRING" id="1452487.AVW16_09645"/>
<keyword evidence="8" id="KW-1185">Reference proteome</keyword>
<keyword evidence="4 5" id="KW-0862">Zinc</keyword>
<comment type="caution">
    <text evidence="5">Lacks conserved residue(s) required for the propagation of feature annotation.</text>
</comment>
<feature type="binding site" evidence="5">
    <location>
        <position position="74"/>
    </location>
    <ligand>
        <name>Zn(2+)</name>
        <dbReference type="ChEBI" id="CHEBI:29105"/>
    </ligand>
</feature>
<feature type="binding site" evidence="5">
    <location>
        <position position="221"/>
    </location>
    <ligand>
        <name>Zn(2+)</name>
        <dbReference type="ChEBI" id="CHEBI:29105"/>
    </ligand>
</feature>
<comment type="catalytic activity">
    <reaction evidence="5">
        <text>S-adenosyl-L-homocysteine + H2O + H(+) = S-inosyl-L-homocysteine + NH4(+)</text>
        <dbReference type="Rhea" id="RHEA:20716"/>
        <dbReference type="ChEBI" id="CHEBI:15377"/>
        <dbReference type="ChEBI" id="CHEBI:15378"/>
        <dbReference type="ChEBI" id="CHEBI:28938"/>
        <dbReference type="ChEBI" id="CHEBI:57856"/>
        <dbReference type="ChEBI" id="CHEBI:57985"/>
        <dbReference type="EC" id="3.5.4.28"/>
    </reaction>
</comment>
<reference evidence="8" key="1">
    <citation type="submission" date="2016-01" db="EMBL/GenBank/DDBJ databases">
        <title>Draft genome of Chromobacterium sp. F49.</title>
        <authorList>
            <person name="Hong K.W."/>
        </authorList>
    </citation>
    <scope>NUCLEOTIDE SEQUENCE [LARGE SCALE GENOMIC DNA]</scope>
    <source>
        <strain evidence="8">CN10</strain>
    </source>
</reference>
<feature type="binding site" evidence="5">
    <location>
        <position position="194"/>
    </location>
    <ligand>
        <name>substrate</name>
    </ligand>
</feature>
<dbReference type="SUPFAM" id="SSF51556">
    <property type="entry name" value="Metallo-dependent hydrolases"/>
    <property type="match status" value="1"/>
</dbReference>
<feature type="binding site" evidence="5">
    <location>
        <position position="309"/>
    </location>
    <ligand>
        <name>substrate</name>
    </ligand>
</feature>
<feature type="binding site" evidence="5">
    <location>
        <position position="101"/>
    </location>
    <ligand>
        <name>substrate</name>
    </ligand>
</feature>
<evidence type="ECO:0000256" key="1">
    <source>
        <dbReference type="ARBA" id="ARBA00006745"/>
    </source>
</evidence>
<comment type="caution">
    <text evidence="7">The sequence shown here is derived from an EMBL/GenBank/DDBJ whole genome shotgun (WGS) entry which is preliminary data.</text>
</comment>
<feature type="domain" description="Amidohydrolase-related" evidence="6">
    <location>
        <begin position="63"/>
        <end position="411"/>
    </location>
</feature>
<dbReference type="Proteomes" id="UP000076625">
    <property type="component" value="Unassembled WGS sequence"/>
</dbReference>
<dbReference type="Gene3D" id="3.20.20.140">
    <property type="entry name" value="Metal-dependent hydrolases"/>
    <property type="match status" value="1"/>
</dbReference>
<evidence type="ECO:0000256" key="4">
    <source>
        <dbReference type="ARBA" id="ARBA00022833"/>
    </source>
</evidence>
<keyword evidence="3 5" id="KW-0378">Hydrolase</keyword>
<dbReference type="EMBL" id="LQQU01000017">
    <property type="protein sequence ID" value="KZE32650.1"/>
    <property type="molecule type" value="Genomic_DNA"/>
</dbReference>
<dbReference type="RefSeq" id="WP_066611455.1">
    <property type="nucleotide sequence ID" value="NZ_LQQU01000017.1"/>
</dbReference>
<dbReference type="InterPro" id="IPR011059">
    <property type="entry name" value="Metal-dep_hydrolase_composite"/>
</dbReference>
<dbReference type="CDD" id="cd01298">
    <property type="entry name" value="ATZ_TRZ_like"/>
    <property type="match status" value="1"/>
</dbReference>
<dbReference type="InterPro" id="IPR032466">
    <property type="entry name" value="Metal_Hydrolase"/>
</dbReference>
<evidence type="ECO:0000313" key="7">
    <source>
        <dbReference type="EMBL" id="KZE32650.1"/>
    </source>
</evidence>
<dbReference type="OrthoDB" id="9807210at2"/>
<dbReference type="Gene3D" id="2.30.40.10">
    <property type="entry name" value="Urease, subunit C, domain 1"/>
    <property type="match status" value="1"/>
</dbReference>
<dbReference type="Pfam" id="PF01979">
    <property type="entry name" value="Amidohydro_1"/>
    <property type="match status" value="1"/>
</dbReference>
<dbReference type="InterPro" id="IPR023512">
    <property type="entry name" value="Deaminase_MtaD/DadD"/>
</dbReference>
<dbReference type="GO" id="GO:0090614">
    <property type="term" value="F:5'-methylthioadenosine deaminase activity"/>
    <property type="evidence" value="ECO:0007669"/>
    <property type="project" value="UniProtKB-UniRule"/>
</dbReference>
<feature type="binding site" evidence="5">
    <location>
        <position position="72"/>
    </location>
    <ligand>
        <name>Zn(2+)</name>
        <dbReference type="ChEBI" id="CHEBI:29105"/>
    </ligand>
</feature>
<dbReference type="PANTHER" id="PTHR43794:SF11">
    <property type="entry name" value="AMIDOHYDROLASE-RELATED DOMAIN-CONTAINING PROTEIN"/>
    <property type="match status" value="1"/>
</dbReference>
<dbReference type="InterPro" id="IPR006680">
    <property type="entry name" value="Amidohydro-rel"/>
</dbReference>
<dbReference type="InterPro" id="IPR050287">
    <property type="entry name" value="MTA/SAH_deaminase"/>
</dbReference>
<dbReference type="GO" id="GO:0050270">
    <property type="term" value="F:S-adenosylhomocysteine deaminase activity"/>
    <property type="evidence" value="ECO:0007669"/>
    <property type="project" value="UniProtKB-UniRule"/>
</dbReference>
<dbReference type="EC" id="3.5.4.31" evidence="5"/>
<accession>A0A161SGH6</accession>
<dbReference type="PANTHER" id="PTHR43794">
    <property type="entry name" value="AMINOHYDROLASE SSNA-RELATED"/>
    <property type="match status" value="1"/>
</dbReference>
<keyword evidence="2 5" id="KW-0479">Metal-binding</keyword>
<dbReference type="HAMAP" id="MF_01281">
    <property type="entry name" value="MTA_SAH_deamin"/>
    <property type="match status" value="1"/>
</dbReference>
<name>A0A161SGH6_9NEIS</name>
<protein>
    <recommendedName>
        <fullName evidence="5">5-methylthioadenosine/S-adenosylhomocysteine deaminase</fullName>
        <shortName evidence="5">MTA/SAH deaminase</shortName>
        <ecNumber evidence="5">3.5.4.28</ecNumber>
        <ecNumber evidence="5">3.5.4.31</ecNumber>
    </recommendedName>
</protein>
<evidence type="ECO:0000256" key="2">
    <source>
        <dbReference type="ARBA" id="ARBA00022723"/>
    </source>
</evidence>
<dbReference type="EC" id="3.5.4.28" evidence="5"/>
<comment type="similarity">
    <text evidence="1">Belongs to the metallo-dependent hydrolases superfamily. ATZ/TRZ family.</text>
</comment>